<dbReference type="NCBIfam" id="TIGR02937">
    <property type="entry name" value="sigma70-ECF"/>
    <property type="match status" value="1"/>
</dbReference>
<sequence>MTRKKEIVIVDDETQNDKTKKEKKKSFVRVSAHEKLKTSNSYLKTNKNSKVKQQDLLDAEILSDDDSNESSRDHDIIDVDNYKDSESEVILDDADILPALKSEDSDYEDEDIDLEDALDITGKEPALVTTNALQRYLAELRRYSLMTREEEKEVAIRAYDHNEISARNQLVTANLRLVVKIAMEYRRAYSQILDLIQEGNAGLVQAVNRFNPYRGVKLSTYSAWWIRAYILKFLMDNKSLVRMGTTDAQRKLFFRLRGEAERLYALTQKFDANLLAERIGVQPNDVIEMQQRLTKNDVSLDTPVGEENDVRQVDLLLSDTEDPGLSYEREQLLKILRKEMAFVEKDLNERDSFIFHNRIMSDEPITLQDVGDKYGITRERARQLEARVIKKIKDRIIASGIMK</sequence>
<protein>
    <recommendedName>
        <fullName evidence="6">RNA polymerase sigma factor</fullName>
    </recommendedName>
</protein>
<comment type="caution">
    <text evidence="10">The sequence shown here is derived from an EMBL/GenBank/DDBJ whole genome shotgun (WGS) entry which is preliminary data.</text>
</comment>
<evidence type="ECO:0000313" key="10">
    <source>
        <dbReference type="EMBL" id="KAB8030945.1"/>
    </source>
</evidence>
<name>A0A833JDK3_9BACT</name>
<keyword evidence="4 6" id="KW-0238">DNA-binding</keyword>
<accession>A0A833JDK3</accession>
<dbReference type="PROSITE" id="PS00715">
    <property type="entry name" value="SIGMA70_1"/>
    <property type="match status" value="1"/>
</dbReference>
<dbReference type="PRINTS" id="PR00046">
    <property type="entry name" value="SIGMA70FCT"/>
</dbReference>
<dbReference type="InterPro" id="IPR007627">
    <property type="entry name" value="RNA_pol_sigma70_r2"/>
</dbReference>
<dbReference type="InterPro" id="IPR009042">
    <property type="entry name" value="RNA_pol_sigma70_r1_2"/>
</dbReference>
<dbReference type="GO" id="GO:0003677">
    <property type="term" value="F:DNA binding"/>
    <property type="evidence" value="ECO:0007669"/>
    <property type="project" value="UniProtKB-KW"/>
</dbReference>
<dbReference type="Pfam" id="PF00140">
    <property type="entry name" value="Sigma70_r1_2"/>
    <property type="match status" value="1"/>
</dbReference>
<feature type="domain" description="RNA polymerase sigma-70" evidence="8">
    <location>
        <begin position="194"/>
        <end position="207"/>
    </location>
</feature>
<dbReference type="InterPro" id="IPR014284">
    <property type="entry name" value="RNA_pol_sigma-70_dom"/>
</dbReference>
<dbReference type="Pfam" id="PF04542">
    <property type="entry name" value="Sigma70_r2"/>
    <property type="match status" value="1"/>
</dbReference>
<evidence type="ECO:0000256" key="5">
    <source>
        <dbReference type="ARBA" id="ARBA00023163"/>
    </source>
</evidence>
<evidence type="ECO:0000256" key="4">
    <source>
        <dbReference type="ARBA" id="ARBA00023125"/>
    </source>
</evidence>
<keyword evidence="5 6" id="KW-0804">Transcription</keyword>
<comment type="similarity">
    <text evidence="1 6">Belongs to the sigma-70 factor family.</text>
</comment>
<organism evidence="10 11">
    <name type="scientific">Fluviispira multicolorata</name>
    <dbReference type="NCBI Taxonomy" id="2654512"/>
    <lineage>
        <taxon>Bacteria</taxon>
        <taxon>Pseudomonadati</taxon>
        <taxon>Bdellovibrionota</taxon>
        <taxon>Oligoflexia</taxon>
        <taxon>Silvanigrellales</taxon>
        <taxon>Silvanigrellaceae</taxon>
        <taxon>Fluviispira</taxon>
    </lineage>
</organism>
<dbReference type="PANTHER" id="PTHR30376:SF3">
    <property type="entry name" value="RNA POLYMERASE SIGMA FACTOR RPOH"/>
    <property type="match status" value="1"/>
</dbReference>
<dbReference type="InterPro" id="IPR013324">
    <property type="entry name" value="RNA_pol_sigma_r3/r4-like"/>
</dbReference>
<dbReference type="NCBIfam" id="NF005143">
    <property type="entry name" value="PRK06596.1"/>
    <property type="match status" value="1"/>
</dbReference>
<evidence type="ECO:0000259" key="9">
    <source>
        <dbReference type="PROSITE" id="PS00716"/>
    </source>
</evidence>
<dbReference type="GO" id="GO:0016987">
    <property type="term" value="F:sigma factor activity"/>
    <property type="evidence" value="ECO:0007669"/>
    <property type="project" value="UniProtKB-KW"/>
</dbReference>
<keyword evidence="11" id="KW-1185">Reference proteome</keyword>
<dbReference type="Pfam" id="PF04545">
    <property type="entry name" value="Sigma70_r4"/>
    <property type="match status" value="1"/>
</dbReference>
<evidence type="ECO:0000259" key="8">
    <source>
        <dbReference type="PROSITE" id="PS00715"/>
    </source>
</evidence>
<evidence type="ECO:0000256" key="3">
    <source>
        <dbReference type="ARBA" id="ARBA00023082"/>
    </source>
</evidence>
<dbReference type="InterPro" id="IPR050813">
    <property type="entry name" value="Sigma-70_Factor"/>
</dbReference>
<keyword evidence="2 6" id="KW-0805">Transcription regulation</keyword>
<dbReference type="InterPro" id="IPR013325">
    <property type="entry name" value="RNA_pol_sigma_r2"/>
</dbReference>
<dbReference type="InterPro" id="IPR007630">
    <property type="entry name" value="RNA_pol_sigma70_r4"/>
</dbReference>
<dbReference type="InterPro" id="IPR000943">
    <property type="entry name" value="RNA_pol_sigma70"/>
</dbReference>
<dbReference type="Gene3D" id="1.20.140.160">
    <property type="match status" value="1"/>
</dbReference>
<feature type="domain" description="RNA polymerase sigma-70" evidence="9">
    <location>
        <begin position="366"/>
        <end position="392"/>
    </location>
</feature>
<evidence type="ECO:0000256" key="6">
    <source>
        <dbReference type="RuleBase" id="RU362124"/>
    </source>
</evidence>
<dbReference type="Proteomes" id="UP000442694">
    <property type="component" value="Unassembled WGS sequence"/>
</dbReference>
<dbReference type="EMBL" id="WFLN01000006">
    <property type="protein sequence ID" value="KAB8030945.1"/>
    <property type="molecule type" value="Genomic_DNA"/>
</dbReference>
<evidence type="ECO:0000313" key="11">
    <source>
        <dbReference type="Proteomes" id="UP000442694"/>
    </source>
</evidence>
<comment type="function">
    <text evidence="6">Sigma factors are initiation factors that promote the attachment of RNA polymerase to specific initiation sites and are then released.</text>
</comment>
<keyword evidence="3 6" id="KW-0731">Sigma factor</keyword>
<dbReference type="RefSeq" id="WP_152212872.1">
    <property type="nucleotide sequence ID" value="NZ_WFLN01000006.1"/>
</dbReference>
<dbReference type="AlphaFoldDB" id="A0A833JDK3"/>
<dbReference type="PROSITE" id="PS00716">
    <property type="entry name" value="SIGMA70_2"/>
    <property type="match status" value="1"/>
</dbReference>
<evidence type="ECO:0000256" key="2">
    <source>
        <dbReference type="ARBA" id="ARBA00023015"/>
    </source>
</evidence>
<proteinExistence type="inferred from homology"/>
<dbReference type="SUPFAM" id="SSF88659">
    <property type="entry name" value="Sigma3 and sigma4 domains of RNA polymerase sigma factors"/>
    <property type="match status" value="1"/>
</dbReference>
<reference evidence="10 11" key="1">
    <citation type="submission" date="2019-10" db="EMBL/GenBank/DDBJ databases">
        <title>New genus of Silvanigrellaceae.</title>
        <authorList>
            <person name="Pitt A."/>
            <person name="Hahn M.W."/>
        </authorList>
    </citation>
    <scope>NUCLEOTIDE SEQUENCE [LARGE SCALE GENOMIC DNA]</scope>
    <source>
        <strain evidence="10 11">33A1-SZDP</strain>
    </source>
</reference>
<dbReference type="PANTHER" id="PTHR30376">
    <property type="entry name" value="SIGMA FACTOR RPOH HEAT SHOCK RELATED"/>
    <property type="match status" value="1"/>
</dbReference>
<evidence type="ECO:0000256" key="1">
    <source>
        <dbReference type="ARBA" id="ARBA00007788"/>
    </source>
</evidence>
<dbReference type="GO" id="GO:0006352">
    <property type="term" value="P:DNA-templated transcription initiation"/>
    <property type="evidence" value="ECO:0007669"/>
    <property type="project" value="InterPro"/>
</dbReference>
<dbReference type="SUPFAM" id="SSF88946">
    <property type="entry name" value="Sigma2 domain of RNA polymerase sigma factors"/>
    <property type="match status" value="1"/>
</dbReference>
<evidence type="ECO:0000256" key="7">
    <source>
        <dbReference type="SAM" id="MobiDB-lite"/>
    </source>
</evidence>
<gene>
    <name evidence="10" type="ORF">GCL57_08225</name>
</gene>
<feature type="region of interest" description="Disordered" evidence="7">
    <location>
        <begin position="1"/>
        <end position="28"/>
    </location>
</feature>
<dbReference type="Gene3D" id="1.10.601.10">
    <property type="entry name" value="RNA Polymerase Primary Sigma Factor"/>
    <property type="match status" value="1"/>
</dbReference>